<evidence type="ECO:0000313" key="3">
    <source>
        <dbReference type="Proteomes" id="UP001166402"/>
    </source>
</evidence>
<keyword evidence="3" id="KW-1185">Reference proteome</keyword>
<dbReference type="EMBL" id="JAGGLT010000006">
    <property type="protein sequence ID" value="MBP2071276.1"/>
    <property type="molecule type" value="Genomic_DNA"/>
</dbReference>
<name>A0ABS4NC83_9THEO</name>
<dbReference type="Proteomes" id="UP001166402">
    <property type="component" value="Unassembled WGS sequence"/>
</dbReference>
<protein>
    <submittedName>
        <fullName evidence="2">Uncharacterized protein</fullName>
    </submittedName>
</protein>
<dbReference type="RefSeq" id="WP_209453236.1">
    <property type="nucleotide sequence ID" value="NZ_JAGGLT010000006.1"/>
</dbReference>
<organism evidence="2 3">
    <name type="scientific">Thermoanaerobacterium butyriciformans</name>
    <dbReference type="NCBI Taxonomy" id="1702242"/>
    <lineage>
        <taxon>Bacteria</taxon>
        <taxon>Bacillati</taxon>
        <taxon>Bacillota</taxon>
        <taxon>Clostridia</taxon>
        <taxon>Thermoanaerobacterales</taxon>
        <taxon>Thermoanaerobacteraceae</taxon>
        <taxon>Thermoanaerobacterium</taxon>
    </lineage>
</organism>
<evidence type="ECO:0000256" key="1">
    <source>
        <dbReference type="SAM" id="SignalP"/>
    </source>
</evidence>
<proteinExistence type="predicted"/>
<gene>
    <name evidence="2" type="ORF">J2Z80_000787</name>
</gene>
<feature type="signal peptide" evidence="1">
    <location>
        <begin position="1"/>
        <end position="25"/>
    </location>
</feature>
<sequence length="235" mass="26789">MLKKLVSLLLIVVLFTISSFSFAFANTSTSNDDKKDNKIINDKDDLKTITDEELTKIINDYKLTKVNSVPSGITPREFNNLDELKNCLKEFPKAPVKIKKQYSYKDFLTSESSNKIILDATESRHHIIQEYDATPITYIFLEADVYTQIVSLGGTHLAEEITDCHEWTDMNGFTAGYSWNQTYAYHRISSDRYNVEIYGGGVLDQYIKINGEEYKQSVPIDIEASYTGGVINYIN</sequence>
<accession>A0ABS4NC83</accession>
<reference evidence="2" key="1">
    <citation type="submission" date="2021-03" db="EMBL/GenBank/DDBJ databases">
        <title>Genomic Encyclopedia of Type Strains, Phase IV (KMG-IV): sequencing the most valuable type-strain genomes for metagenomic binning, comparative biology and taxonomic classification.</title>
        <authorList>
            <person name="Goeker M."/>
        </authorList>
    </citation>
    <scope>NUCLEOTIDE SEQUENCE</scope>
    <source>
        <strain evidence="2">DSM 101588</strain>
    </source>
</reference>
<evidence type="ECO:0000313" key="2">
    <source>
        <dbReference type="EMBL" id="MBP2071276.1"/>
    </source>
</evidence>
<feature type="chain" id="PRO_5045486521" evidence="1">
    <location>
        <begin position="26"/>
        <end position="235"/>
    </location>
</feature>
<comment type="caution">
    <text evidence="2">The sequence shown here is derived from an EMBL/GenBank/DDBJ whole genome shotgun (WGS) entry which is preliminary data.</text>
</comment>
<keyword evidence="1" id="KW-0732">Signal</keyword>